<dbReference type="AlphaFoldDB" id="A0A212M1B3"/>
<protein>
    <submittedName>
        <fullName evidence="3">Periplasmic chaperone for outer membrane protein Skp</fullName>
    </submittedName>
</protein>
<dbReference type="Gene3D" id="3.30.910.20">
    <property type="entry name" value="Skp domain"/>
    <property type="match status" value="1"/>
</dbReference>
<evidence type="ECO:0000313" key="3">
    <source>
        <dbReference type="EMBL" id="SCM83578.1"/>
    </source>
</evidence>
<dbReference type="GO" id="GO:0050821">
    <property type="term" value="P:protein stabilization"/>
    <property type="evidence" value="ECO:0007669"/>
    <property type="project" value="TreeGrafter"/>
</dbReference>
<dbReference type="SMART" id="SM00935">
    <property type="entry name" value="OmpH"/>
    <property type="match status" value="1"/>
</dbReference>
<gene>
    <name evidence="3" type="primary">skp</name>
    <name evidence="3" type="ORF">KL86SPO_70436</name>
</gene>
<sequence length="151" mass="16519">MLIELPKEDCLMNKQLKMALVLVLIFVGALALAGCSSSQGNIGVLDVNKVMSDSPKIKQFQEQLNTKGKELSDQLEKDKAGLSAEEFQKRQEAAYGDFLKVKQDLENQIDASIKQAVEQVSTEKKLSVVLYKNSVAQGGTDITDAVIGKMQ</sequence>
<organism evidence="3">
    <name type="scientific">uncultured Sporomusa sp</name>
    <dbReference type="NCBI Taxonomy" id="307249"/>
    <lineage>
        <taxon>Bacteria</taxon>
        <taxon>Bacillati</taxon>
        <taxon>Bacillota</taxon>
        <taxon>Negativicutes</taxon>
        <taxon>Selenomonadales</taxon>
        <taxon>Sporomusaceae</taxon>
        <taxon>Sporomusa</taxon>
        <taxon>environmental samples</taxon>
    </lineage>
</organism>
<name>A0A212M1B3_9FIRM</name>
<dbReference type="Pfam" id="PF03938">
    <property type="entry name" value="OmpH"/>
    <property type="match status" value="1"/>
</dbReference>
<dbReference type="PANTHER" id="PTHR35089">
    <property type="entry name" value="CHAPERONE PROTEIN SKP"/>
    <property type="match status" value="1"/>
</dbReference>
<dbReference type="GO" id="GO:0005829">
    <property type="term" value="C:cytosol"/>
    <property type="evidence" value="ECO:0007669"/>
    <property type="project" value="TreeGrafter"/>
</dbReference>
<evidence type="ECO:0000256" key="1">
    <source>
        <dbReference type="ARBA" id="ARBA00009091"/>
    </source>
</evidence>
<evidence type="ECO:0000256" key="2">
    <source>
        <dbReference type="ARBA" id="ARBA00022729"/>
    </source>
</evidence>
<comment type="similarity">
    <text evidence="1">Belongs to the Skp family.</text>
</comment>
<accession>A0A212M1B3</accession>
<dbReference type="EMBL" id="FMJE01000007">
    <property type="protein sequence ID" value="SCM83578.1"/>
    <property type="molecule type" value="Genomic_DNA"/>
</dbReference>
<dbReference type="InterPro" id="IPR024930">
    <property type="entry name" value="Skp_dom_sf"/>
</dbReference>
<proteinExistence type="inferred from homology"/>
<dbReference type="SUPFAM" id="SSF111384">
    <property type="entry name" value="OmpH-like"/>
    <property type="match status" value="1"/>
</dbReference>
<keyword evidence="2" id="KW-0732">Signal</keyword>
<dbReference type="InterPro" id="IPR005632">
    <property type="entry name" value="Chaperone_Skp"/>
</dbReference>
<dbReference type="PROSITE" id="PS51257">
    <property type="entry name" value="PROKAR_LIPOPROTEIN"/>
    <property type="match status" value="1"/>
</dbReference>
<reference evidence="3" key="1">
    <citation type="submission" date="2016-08" db="EMBL/GenBank/DDBJ databases">
        <authorList>
            <person name="Seilhamer J.J."/>
        </authorList>
    </citation>
    <scope>NUCLEOTIDE SEQUENCE</scope>
    <source>
        <strain evidence="3">86</strain>
    </source>
</reference>
<dbReference type="PANTHER" id="PTHR35089:SF1">
    <property type="entry name" value="CHAPERONE PROTEIN SKP"/>
    <property type="match status" value="1"/>
</dbReference>
<dbReference type="GO" id="GO:0051082">
    <property type="term" value="F:unfolded protein binding"/>
    <property type="evidence" value="ECO:0007669"/>
    <property type="project" value="InterPro"/>
</dbReference>